<dbReference type="InterPro" id="IPR000887">
    <property type="entry name" value="Aldlse_KDPG_KHG"/>
</dbReference>
<dbReference type="Pfam" id="PF01081">
    <property type="entry name" value="Aldolase"/>
    <property type="match status" value="1"/>
</dbReference>
<feature type="region of interest" description="Disordered" evidence="6">
    <location>
        <begin position="209"/>
        <end position="262"/>
    </location>
</feature>
<gene>
    <name evidence="7" type="ORF">FCI23_38195</name>
</gene>
<keyword evidence="4" id="KW-0456">Lyase</keyword>
<reference evidence="7 8" key="1">
    <citation type="submission" date="2019-04" db="EMBL/GenBank/DDBJ databases">
        <title>Streptomyces oryziradicis sp. nov., a novel actinomycete isolated from rhizosphere soil of rice (Oryza sativa L.).</title>
        <authorList>
            <person name="Li C."/>
        </authorList>
    </citation>
    <scope>NUCLEOTIDE SEQUENCE [LARGE SCALE GENOMIC DNA]</scope>
    <source>
        <strain evidence="7 8">NEAU-C40</strain>
    </source>
</reference>
<dbReference type="RefSeq" id="WP_136728768.1">
    <property type="nucleotide sequence ID" value="NZ_SUMC01000061.1"/>
</dbReference>
<comment type="similarity">
    <text evidence="2">Belongs to the KHG/KDPG aldolase family.</text>
</comment>
<dbReference type="Proteomes" id="UP000305778">
    <property type="component" value="Unassembled WGS sequence"/>
</dbReference>
<dbReference type="InterPro" id="IPR013785">
    <property type="entry name" value="Aldolase_TIM"/>
</dbReference>
<evidence type="ECO:0000256" key="6">
    <source>
        <dbReference type="SAM" id="MobiDB-lite"/>
    </source>
</evidence>
<feature type="compositionally biased region" description="Basic and acidic residues" evidence="6">
    <location>
        <begin position="252"/>
        <end position="262"/>
    </location>
</feature>
<dbReference type="PANTHER" id="PTHR30246">
    <property type="entry name" value="2-KETO-3-DEOXY-6-PHOSPHOGLUCONATE ALDOLASE"/>
    <property type="match status" value="1"/>
</dbReference>
<evidence type="ECO:0000256" key="2">
    <source>
        <dbReference type="ARBA" id="ARBA00006906"/>
    </source>
</evidence>
<comment type="subunit">
    <text evidence="3">Homotrimer.</text>
</comment>
<evidence type="ECO:0000313" key="7">
    <source>
        <dbReference type="EMBL" id="TKA02883.1"/>
    </source>
</evidence>
<evidence type="ECO:0000256" key="4">
    <source>
        <dbReference type="ARBA" id="ARBA00023239"/>
    </source>
</evidence>
<dbReference type="PANTHER" id="PTHR30246:SF1">
    <property type="entry name" value="2-DEHYDRO-3-DEOXY-6-PHOSPHOGALACTONATE ALDOLASE-RELATED"/>
    <property type="match status" value="1"/>
</dbReference>
<dbReference type="OrthoDB" id="9805177at2"/>
<comment type="caution">
    <text evidence="7">The sequence shown here is derived from an EMBL/GenBank/DDBJ whole genome shotgun (WGS) entry which is preliminary data.</text>
</comment>
<sequence length="262" mass="26871">MTGSHSAPQDVFDEMFRHSPVMAILRGLDQPTTLNLCHRLWDLGVVAVEIPVQREADLATLAAAATAGEHRRRPVGAGTITSVELVAQVAAAGAAFTVAPGLDEHVLTACTGLGLAHLPGVATGTDVQRATRLGLRWAKAFPAAQLGSAWITAMLAPFPDARFVATGGITTGNAGEFLSAGAAAVSLGGSLADADDDAIYTLIAGSSPTPDKAAGKGAPNRPTPLAAVRRPGCGGLRQQESGEIRSISDFPLQRETDHDGPC</sequence>
<organism evidence="7 8">
    <name type="scientific">Actinacidiphila oryziradicis</name>
    <dbReference type="NCBI Taxonomy" id="2571141"/>
    <lineage>
        <taxon>Bacteria</taxon>
        <taxon>Bacillati</taxon>
        <taxon>Actinomycetota</taxon>
        <taxon>Actinomycetes</taxon>
        <taxon>Kitasatosporales</taxon>
        <taxon>Streptomycetaceae</taxon>
        <taxon>Actinacidiphila</taxon>
    </lineage>
</organism>
<name>A0A4U0S3N2_9ACTN</name>
<proteinExistence type="inferred from homology"/>
<protein>
    <submittedName>
        <fullName evidence="7">Bifunctional 4-hydroxy-2-oxoglutarate aldolase/2-dehydro-3-deoxy-phosphogluconate aldolase</fullName>
    </submittedName>
</protein>
<evidence type="ECO:0000256" key="5">
    <source>
        <dbReference type="ARBA" id="ARBA00023277"/>
    </source>
</evidence>
<dbReference type="EMBL" id="SUMC01000061">
    <property type="protein sequence ID" value="TKA02883.1"/>
    <property type="molecule type" value="Genomic_DNA"/>
</dbReference>
<dbReference type="GO" id="GO:0016829">
    <property type="term" value="F:lyase activity"/>
    <property type="evidence" value="ECO:0007669"/>
    <property type="project" value="UniProtKB-KW"/>
</dbReference>
<dbReference type="CDD" id="cd00452">
    <property type="entry name" value="KDPG_aldolase"/>
    <property type="match status" value="1"/>
</dbReference>
<dbReference type="Gene3D" id="3.20.20.70">
    <property type="entry name" value="Aldolase class I"/>
    <property type="match status" value="1"/>
</dbReference>
<dbReference type="SUPFAM" id="SSF51569">
    <property type="entry name" value="Aldolase"/>
    <property type="match status" value="1"/>
</dbReference>
<keyword evidence="5" id="KW-0119">Carbohydrate metabolism</keyword>
<evidence type="ECO:0000256" key="1">
    <source>
        <dbReference type="ARBA" id="ARBA00004761"/>
    </source>
</evidence>
<keyword evidence="8" id="KW-1185">Reference proteome</keyword>
<comment type="pathway">
    <text evidence="1">Carbohydrate acid metabolism.</text>
</comment>
<accession>A0A4U0S3N2</accession>
<dbReference type="AlphaFoldDB" id="A0A4U0S3N2"/>
<evidence type="ECO:0000313" key="8">
    <source>
        <dbReference type="Proteomes" id="UP000305778"/>
    </source>
</evidence>
<evidence type="ECO:0000256" key="3">
    <source>
        <dbReference type="ARBA" id="ARBA00011233"/>
    </source>
</evidence>